<dbReference type="SUPFAM" id="SSF64484">
    <property type="entry name" value="beta and beta-prime subunits of DNA dependent RNA-polymerase"/>
    <property type="match status" value="1"/>
</dbReference>
<dbReference type="Pfam" id="PF04563">
    <property type="entry name" value="RNA_pol_Rpb2_1"/>
    <property type="match status" value="1"/>
</dbReference>
<feature type="domain" description="RNA polymerase Rpb2" evidence="12">
    <location>
        <begin position="387"/>
        <end position="448"/>
    </location>
</feature>
<reference evidence="14 15" key="1">
    <citation type="submission" date="2013-12" db="EMBL/GenBank/DDBJ databases">
        <title>Draft genome of the parsitic nematode Ancylostoma duodenale.</title>
        <authorList>
            <person name="Mitreva M."/>
        </authorList>
    </citation>
    <scope>NUCLEOTIDE SEQUENCE [LARGE SCALE GENOMIC DNA]</scope>
    <source>
        <strain evidence="14 15">Zhejiang</strain>
    </source>
</reference>
<feature type="domain" description="RNA polymerase beta subunit protrusion" evidence="10">
    <location>
        <begin position="13"/>
        <end position="274"/>
    </location>
</feature>
<gene>
    <name evidence="14" type="ORF">ANCDUO_16296</name>
</gene>
<dbReference type="Pfam" id="PF04566">
    <property type="entry name" value="RNA_pol_Rpb2_4"/>
    <property type="match status" value="1"/>
</dbReference>
<dbReference type="PANTHER" id="PTHR20856">
    <property type="entry name" value="DNA-DIRECTED RNA POLYMERASE I SUBUNIT 2"/>
    <property type="match status" value="1"/>
</dbReference>
<feature type="domain" description="RNA polymerase Rpb2" evidence="11">
    <location>
        <begin position="315"/>
        <end position="370"/>
    </location>
</feature>
<evidence type="ECO:0000256" key="2">
    <source>
        <dbReference type="ARBA" id="ARBA00012418"/>
    </source>
</evidence>
<evidence type="ECO:0000256" key="5">
    <source>
        <dbReference type="ARBA" id="ARBA00022695"/>
    </source>
</evidence>
<name>A0A0C2G9B1_9BILA</name>
<dbReference type="InterPro" id="IPR007120">
    <property type="entry name" value="DNA-dir_RNAP_su2_dom"/>
</dbReference>
<keyword evidence="6" id="KW-0804">Transcription</keyword>
<keyword evidence="5" id="KW-0548">Nucleotidyltransferase</keyword>
<dbReference type="AlphaFoldDB" id="A0A0C2G9B1"/>
<keyword evidence="4" id="KW-0808">Transferase</keyword>
<feature type="domain" description="RNA polymerase Rpb2" evidence="9">
    <location>
        <begin position="55"/>
        <end position="240"/>
    </location>
</feature>
<dbReference type="InterPro" id="IPR007644">
    <property type="entry name" value="RNA_pol_bsu_protrusion"/>
</dbReference>
<evidence type="ECO:0000256" key="6">
    <source>
        <dbReference type="ARBA" id="ARBA00023163"/>
    </source>
</evidence>
<evidence type="ECO:0000313" key="14">
    <source>
        <dbReference type="EMBL" id="KIH53571.1"/>
    </source>
</evidence>
<dbReference type="Proteomes" id="UP000054047">
    <property type="component" value="Unassembled WGS sequence"/>
</dbReference>
<feature type="domain" description="DNA-directed RNA polymerase subunit 2 hybrid-binding" evidence="8">
    <location>
        <begin position="516"/>
        <end position="685"/>
    </location>
</feature>
<dbReference type="InterPro" id="IPR015712">
    <property type="entry name" value="DNA-dir_RNA_pol_su2"/>
</dbReference>
<keyword evidence="15" id="KW-1185">Reference proteome</keyword>
<dbReference type="InterPro" id="IPR007642">
    <property type="entry name" value="RNA_pol_Rpb2_2"/>
</dbReference>
<dbReference type="InterPro" id="IPR007646">
    <property type="entry name" value="RNA_pol_Rpb2_4"/>
</dbReference>
<dbReference type="CDD" id="cd00653">
    <property type="entry name" value="RNA_pol_B_RPB2"/>
    <property type="match status" value="1"/>
</dbReference>
<dbReference type="GO" id="GO:0003899">
    <property type="term" value="F:DNA-directed RNA polymerase activity"/>
    <property type="evidence" value="ECO:0007669"/>
    <property type="project" value="UniProtKB-EC"/>
</dbReference>
<dbReference type="Gene3D" id="3.90.1070.20">
    <property type="match status" value="1"/>
</dbReference>
<evidence type="ECO:0000313" key="15">
    <source>
        <dbReference type="Proteomes" id="UP000054047"/>
    </source>
</evidence>
<evidence type="ECO:0000259" key="9">
    <source>
        <dbReference type="Pfam" id="PF04561"/>
    </source>
</evidence>
<evidence type="ECO:0000256" key="1">
    <source>
        <dbReference type="ARBA" id="ARBA00006835"/>
    </source>
</evidence>
<dbReference type="Pfam" id="PF04565">
    <property type="entry name" value="RNA_pol_Rpb2_3"/>
    <property type="match status" value="1"/>
</dbReference>
<dbReference type="Gene3D" id="3.90.1110.10">
    <property type="entry name" value="RNA polymerase Rpb2, domain 2"/>
    <property type="match status" value="1"/>
</dbReference>
<dbReference type="InterPro" id="IPR007645">
    <property type="entry name" value="RNA_pol_Rpb2_3"/>
</dbReference>
<proteinExistence type="inferred from homology"/>
<dbReference type="GO" id="GO:0006351">
    <property type="term" value="P:DNA-templated transcription"/>
    <property type="evidence" value="ECO:0007669"/>
    <property type="project" value="InterPro"/>
</dbReference>
<evidence type="ECO:0000259" key="8">
    <source>
        <dbReference type="Pfam" id="PF00562"/>
    </source>
</evidence>
<evidence type="ECO:0000259" key="10">
    <source>
        <dbReference type="Pfam" id="PF04563"/>
    </source>
</evidence>
<sequence>MTYAAPINVDVEYTRGSQRAEEELARVQECPYDPGGYFIVKGSEKVILIQEQLSKNRIMIGRNSNKDLQCEVLSSTAEKKSKTYVIARRNRYWLRHNQLTDDIPVAIVFKAMGVESDYNIISAVGLEEKYVTAFAASLDECSANNISTQQQAINYITTKIKARKYGGPYGVAASSNIPVPKEHEAVDFLSTSMICHIPCNDGNFKMKAIFLGLMTRRLIQAELGECDLDDRDFYGNKRLELAGSLLSLLFEDVFKRFNSELKRVADNSLGKTLAAPLDIVKHMRQDLITHAISNALSTGNWIIKRFRMERHGVTQVLSRLSYISALGMMTRINSTFEKTRKVSGPRSLQPSQWGMLCPSDTPEGEACGLSTVQQFMSFCVYSNYHQVFLNGLLVGTTLDPARVVRAVRTVRRSGLLSEFVSVSRSLPLRAVYIASDGGRLCRPYLIVEDGKVLLQPHHIQELKEGQRIFEDFVDDGLIEYLDVNEMNDANIAVYETDVNAKTTHLEIEPFTLLGVCAGLIPYPHHNQSPRNTYQCAMGKQAMGTIGYNQQKRIDSIMYLLCYPQRPLVKSKTIELINFEKLPAGANGIIAVMSYSGYDIEDALVLNKASLDRGYGRCLVYKHAKGTARKYPNQTYDRLMGPSLDPLTRKPIYKHRVLDQEGIVFAGARIYSKQTMINKHMPVVSQETSSPTTQGER</sequence>
<evidence type="ECO:0000256" key="3">
    <source>
        <dbReference type="ARBA" id="ARBA00022478"/>
    </source>
</evidence>
<dbReference type="Pfam" id="PF04561">
    <property type="entry name" value="RNA_pol_Rpb2_2"/>
    <property type="match status" value="1"/>
</dbReference>
<dbReference type="GO" id="GO:0003677">
    <property type="term" value="F:DNA binding"/>
    <property type="evidence" value="ECO:0007669"/>
    <property type="project" value="InterPro"/>
</dbReference>
<dbReference type="FunFam" id="3.90.1110.10:FF:000006">
    <property type="entry name" value="DNA-directed RNA polymerase subunit beta"/>
    <property type="match status" value="1"/>
</dbReference>
<evidence type="ECO:0000256" key="4">
    <source>
        <dbReference type="ARBA" id="ARBA00022679"/>
    </source>
</evidence>
<dbReference type="GO" id="GO:0000428">
    <property type="term" value="C:DNA-directed RNA polymerase complex"/>
    <property type="evidence" value="ECO:0007669"/>
    <property type="project" value="UniProtKB-KW"/>
</dbReference>
<evidence type="ECO:0000259" key="13">
    <source>
        <dbReference type="Pfam" id="PF04567"/>
    </source>
</evidence>
<protein>
    <recommendedName>
        <fullName evidence="2">DNA-directed RNA polymerase</fullName>
        <ecNumber evidence="2">2.7.7.6</ecNumber>
    </recommendedName>
</protein>
<dbReference type="FunFam" id="2.40.270.10:FF:000022">
    <property type="match status" value="1"/>
</dbReference>
<dbReference type="Gene3D" id="2.40.50.150">
    <property type="match status" value="1"/>
</dbReference>
<dbReference type="InterPro" id="IPR007647">
    <property type="entry name" value="RNA_pol_Rpb2_5"/>
</dbReference>
<dbReference type="EC" id="2.7.7.6" evidence="2"/>
<feature type="domain" description="RNA polymerase Rpb2" evidence="13">
    <location>
        <begin position="469"/>
        <end position="501"/>
    </location>
</feature>
<dbReference type="OrthoDB" id="10248617at2759"/>
<accession>A0A0C2G9B1</accession>
<comment type="similarity">
    <text evidence="1 7">Belongs to the RNA polymerase beta chain family.</text>
</comment>
<evidence type="ECO:0000259" key="12">
    <source>
        <dbReference type="Pfam" id="PF04566"/>
    </source>
</evidence>
<dbReference type="Gene3D" id="2.40.270.10">
    <property type="entry name" value="DNA-directed RNA polymerase, subunit 2, domain 6"/>
    <property type="match status" value="1"/>
</dbReference>
<organism evidence="14 15">
    <name type="scientific">Ancylostoma duodenale</name>
    <dbReference type="NCBI Taxonomy" id="51022"/>
    <lineage>
        <taxon>Eukaryota</taxon>
        <taxon>Metazoa</taxon>
        <taxon>Ecdysozoa</taxon>
        <taxon>Nematoda</taxon>
        <taxon>Chromadorea</taxon>
        <taxon>Rhabditida</taxon>
        <taxon>Rhabditina</taxon>
        <taxon>Rhabditomorpha</taxon>
        <taxon>Strongyloidea</taxon>
        <taxon>Ancylostomatidae</taxon>
        <taxon>Ancylostomatinae</taxon>
        <taxon>Ancylostoma</taxon>
    </lineage>
</organism>
<dbReference type="GO" id="GO:0032549">
    <property type="term" value="F:ribonucleoside binding"/>
    <property type="evidence" value="ECO:0007669"/>
    <property type="project" value="InterPro"/>
</dbReference>
<dbReference type="InterPro" id="IPR014724">
    <property type="entry name" value="RNA_pol_RPB2_OB-fold"/>
</dbReference>
<keyword evidence="3 14" id="KW-0240">DNA-directed RNA polymerase</keyword>
<dbReference type="Pfam" id="PF00562">
    <property type="entry name" value="RNA_pol_Rpb2_6"/>
    <property type="match status" value="1"/>
</dbReference>
<evidence type="ECO:0000259" key="11">
    <source>
        <dbReference type="Pfam" id="PF04565"/>
    </source>
</evidence>
<evidence type="ECO:0000256" key="7">
    <source>
        <dbReference type="RuleBase" id="RU000434"/>
    </source>
</evidence>
<dbReference type="EMBL" id="KN740898">
    <property type="protein sequence ID" value="KIH53571.1"/>
    <property type="molecule type" value="Genomic_DNA"/>
</dbReference>
<dbReference type="InterPro" id="IPR037033">
    <property type="entry name" value="DNA-dir_RNAP_su2_hyb_sf"/>
</dbReference>
<dbReference type="InterPro" id="IPR037034">
    <property type="entry name" value="RNA_pol_Rpb2_2_sf"/>
</dbReference>
<dbReference type="Pfam" id="PF04567">
    <property type="entry name" value="RNA_pol_Rpb2_5"/>
    <property type="match status" value="1"/>
</dbReference>